<evidence type="ECO:0000313" key="2">
    <source>
        <dbReference type="Proteomes" id="UP000051311"/>
    </source>
</evidence>
<protein>
    <submittedName>
        <fullName evidence="1">Uncharacterized protein</fullName>
    </submittedName>
</protein>
<dbReference type="EMBL" id="AZEL01000050">
    <property type="protein sequence ID" value="KRL21096.1"/>
    <property type="molecule type" value="Genomic_DNA"/>
</dbReference>
<sequence>MYHVTDKIAGMIIIANQRVTADFFFNQLKAKTSTGKILTTIHSPAVARCT</sequence>
<dbReference type="Proteomes" id="UP000051311">
    <property type="component" value="Unassembled WGS sequence"/>
</dbReference>
<accession>A0A0R1NXA3</accession>
<proteinExistence type="predicted"/>
<gene>
    <name evidence="1" type="ORF">FC37_GL001577</name>
</gene>
<comment type="caution">
    <text evidence="1">The sequence shown here is derived from an EMBL/GenBank/DDBJ whole genome shotgun (WGS) entry which is preliminary data.</text>
</comment>
<dbReference type="PATRIC" id="fig|1423748.3.peg.1641"/>
<dbReference type="AlphaFoldDB" id="A0A0R1NXA3"/>
<name>A0A0R1NXA3_9LACO</name>
<evidence type="ECO:0000313" key="1">
    <source>
        <dbReference type="EMBL" id="KRL21096.1"/>
    </source>
</evidence>
<organism evidence="1 2">
    <name type="scientific">Lactobacillus gallinarum DSM 10532 = JCM 2011</name>
    <dbReference type="NCBI Taxonomy" id="1423748"/>
    <lineage>
        <taxon>Bacteria</taxon>
        <taxon>Bacillati</taxon>
        <taxon>Bacillota</taxon>
        <taxon>Bacilli</taxon>
        <taxon>Lactobacillales</taxon>
        <taxon>Lactobacillaceae</taxon>
        <taxon>Lactobacillus</taxon>
    </lineage>
</organism>
<reference evidence="1 2" key="1">
    <citation type="journal article" date="2015" name="Genome Announc.">
        <title>Expanding the biotechnology potential of lactobacilli through comparative genomics of 213 strains and associated genera.</title>
        <authorList>
            <person name="Sun Z."/>
            <person name="Harris H.M."/>
            <person name="McCann A."/>
            <person name="Guo C."/>
            <person name="Argimon S."/>
            <person name="Zhang W."/>
            <person name="Yang X."/>
            <person name="Jeffery I.B."/>
            <person name="Cooney J.C."/>
            <person name="Kagawa T.F."/>
            <person name="Liu W."/>
            <person name="Song Y."/>
            <person name="Salvetti E."/>
            <person name="Wrobel A."/>
            <person name="Rasinkangas P."/>
            <person name="Parkhill J."/>
            <person name="Rea M.C."/>
            <person name="O'Sullivan O."/>
            <person name="Ritari J."/>
            <person name="Douillard F.P."/>
            <person name="Paul Ross R."/>
            <person name="Yang R."/>
            <person name="Briner A.E."/>
            <person name="Felis G.E."/>
            <person name="de Vos W.M."/>
            <person name="Barrangou R."/>
            <person name="Klaenhammer T.R."/>
            <person name="Caufield P.W."/>
            <person name="Cui Y."/>
            <person name="Zhang H."/>
            <person name="O'Toole P.W."/>
        </authorList>
    </citation>
    <scope>NUCLEOTIDE SEQUENCE [LARGE SCALE GENOMIC DNA]</scope>
    <source>
        <strain evidence="1 2">DSM 10532</strain>
    </source>
</reference>